<proteinExistence type="predicted"/>
<evidence type="ECO:0000256" key="2">
    <source>
        <dbReference type="ARBA" id="ARBA00022490"/>
    </source>
</evidence>
<reference evidence="7 8" key="1">
    <citation type="journal article" date="2024" name="Science">
        <title>Giant polyketide synthase enzymes in the biosynthesis of giant marine polyether toxins.</title>
        <authorList>
            <person name="Fallon T.R."/>
            <person name="Shende V.V."/>
            <person name="Wierzbicki I.H."/>
            <person name="Pendleton A.L."/>
            <person name="Watervoot N.F."/>
            <person name="Auber R.P."/>
            <person name="Gonzalez D.J."/>
            <person name="Wisecaver J.H."/>
            <person name="Moore B.S."/>
        </authorList>
    </citation>
    <scope>NUCLEOTIDE SEQUENCE [LARGE SCALE GENOMIC DNA]</scope>
    <source>
        <strain evidence="7 8">12B1</strain>
    </source>
</reference>
<evidence type="ECO:0000256" key="1">
    <source>
        <dbReference type="ARBA" id="ARBA00004245"/>
    </source>
</evidence>
<dbReference type="SUPFAM" id="SSF143575">
    <property type="entry name" value="GAS2 domain-like"/>
    <property type="match status" value="1"/>
</dbReference>
<dbReference type="PROSITE" id="PS51460">
    <property type="entry name" value="GAR"/>
    <property type="match status" value="1"/>
</dbReference>
<feature type="coiled-coil region" evidence="4">
    <location>
        <begin position="41"/>
        <end position="92"/>
    </location>
</feature>
<keyword evidence="8" id="KW-1185">Reference proteome</keyword>
<dbReference type="InterPro" id="IPR036534">
    <property type="entry name" value="GAR_dom_sf"/>
</dbReference>
<dbReference type="AlphaFoldDB" id="A0AB34K2L5"/>
<dbReference type="Pfam" id="PF02187">
    <property type="entry name" value="GAS2"/>
    <property type="match status" value="1"/>
</dbReference>
<evidence type="ECO:0000313" key="7">
    <source>
        <dbReference type="EMBL" id="KAL1528244.1"/>
    </source>
</evidence>
<evidence type="ECO:0000259" key="6">
    <source>
        <dbReference type="PROSITE" id="PS51460"/>
    </source>
</evidence>
<dbReference type="EMBL" id="JBGBPQ010000002">
    <property type="protein sequence ID" value="KAL1528244.1"/>
    <property type="molecule type" value="Genomic_DNA"/>
</dbReference>
<gene>
    <name evidence="7" type="ORF">AB1Y20_009602</name>
</gene>
<evidence type="ECO:0000313" key="8">
    <source>
        <dbReference type="Proteomes" id="UP001515480"/>
    </source>
</evidence>
<feature type="compositionally biased region" description="Low complexity" evidence="5">
    <location>
        <begin position="149"/>
        <end position="196"/>
    </location>
</feature>
<evidence type="ECO:0000256" key="4">
    <source>
        <dbReference type="SAM" id="Coils"/>
    </source>
</evidence>
<dbReference type="GO" id="GO:0005856">
    <property type="term" value="C:cytoskeleton"/>
    <property type="evidence" value="ECO:0007669"/>
    <property type="project" value="UniProtKB-SubCell"/>
</dbReference>
<evidence type="ECO:0000256" key="3">
    <source>
        <dbReference type="ARBA" id="ARBA00023212"/>
    </source>
</evidence>
<protein>
    <recommendedName>
        <fullName evidence="6">GAR domain-containing protein</fullName>
    </recommendedName>
</protein>
<dbReference type="Proteomes" id="UP001515480">
    <property type="component" value="Unassembled WGS sequence"/>
</dbReference>
<keyword evidence="2" id="KW-0963">Cytoplasm</keyword>
<keyword evidence="4" id="KW-0175">Coiled coil</keyword>
<dbReference type="InterPro" id="IPR003108">
    <property type="entry name" value="GAR_dom"/>
</dbReference>
<comment type="subcellular location">
    <subcellularLocation>
        <location evidence="1">Cytoplasm</location>
        <location evidence="1">Cytoskeleton</location>
    </subcellularLocation>
</comment>
<feature type="region of interest" description="Disordered" evidence="5">
    <location>
        <begin position="118"/>
        <end position="240"/>
    </location>
</feature>
<organism evidence="7 8">
    <name type="scientific">Prymnesium parvum</name>
    <name type="common">Toxic golden alga</name>
    <dbReference type="NCBI Taxonomy" id="97485"/>
    <lineage>
        <taxon>Eukaryota</taxon>
        <taxon>Haptista</taxon>
        <taxon>Haptophyta</taxon>
        <taxon>Prymnesiophyceae</taxon>
        <taxon>Prymnesiales</taxon>
        <taxon>Prymnesiaceae</taxon>
        <taxon>Prymnesium</taxon>
    </lineage>
</organism>
<accession>A0AB34K2L5</accession>
<evidence type="ECO:0000256" key="5">
    <source>
        <dbReference type="SAM" id="MobiDB-lite"/>
    </source>
</evidence>
<sequence length="305" mass="32012">MAYHQFSVPESDQLTDPSALTEHLYAGAAHVRGRSDGTPLARLLEAAAQAIQRQVAEAKVQRGLAIASQTIASELALKCEQLQQRLEGHAGEVPSARLDTRGASPLLLGGYAGAPGPIVAPPASSPASPDVPPPPWGAQPPQPPPPSMLPIRADSGASPPAAPAAYLQQAQPPSMYSAAPPAASPAPARAAAAAENASDRLGPRAFKTWVPDPVQPQGNGVGAPRHGQEPPPPDPETERQVDSMVENLKLRFKQSGVTLPLEKTSGCVYRLGSRKLALNIRNNRLMVRVGNGYCDFLEYLSKATL</sequence>
<feature type="compositionally biased region" description="Pro residues" evidence="5">
    <location>
        <begin position="118"/>
        <end position="148"/>
    </location>
</feature>
<comment type="caution">
    <text evidence="7">The sequence shown here is derived from an EMBL/GenBank/DDBJ whole genome shotgun (WGS) entry which is preliminary data.</text>
</comment>
<dbReference type="GO" id="GO:0008017">
    <property type="term" value="F:microtubule binding"/>
    <property type="evidence" value="ECO:0007669"/>
    <property type="project" value="InterPro"/>
</dbReference>
<feature type="domain" description="GAR" evidence="6">
    <location>
        <begin position="228"/>
        <end position="305"/>
    </location>
</feature>
<name>A0AB34K2L5_PRYPA</name>
<dbReference type="Gene3D" id="3.30.920.20">
    <property type="entry name" value="Gas2-like domain"/>
    <property type="match status" value="1"/>
</dbReference>
<keyword evidence="3" id="KW-0206">Cytoskeleton</keyword>